<dbReference type="Pfam" id="PF11118">
    <property type="entry name" value="DUF2627"/>
    <property type="match status" value="1"/>
</dbReference>
<evidence type="ECO:0000313" key="2">
    <source>
        <dbReference type="EMBL" id="ASK63250.1"/>
    </source>
</evidence>
<evidence type="ECO:0000313" key="3">
    <source>
        <dbReference type="Proteomes" id="UP000198312"/>
    </source>
</evidence>
<protein>
    <recommendedName>
        <fullName evidence="4">DUF2627 domain-containing protein</fullName>
    </recommendedName>
</protein>
<dbReference type="AlphaFoldDB" id="A0A220U582"/>
<accession>A0A220U582</accession>
<name>A0A220U582_9BACI</name>
<dbReference type="RefSeq" id="WP_089062509.1">
    <property type="nucleotide sequence ID" value="NZ_CP022315.1"/>
</dbReference>
<feature type="transmembrane region" description="Helical" evidence="1">
    <location>
        <begin position="34"/>
        <end position="62"/>
    </location>
</feature>
<reference evidence="2 3" key="1">
    <citation type="submission" date="2017-07" db="EMBL/GenBank/DDBJ databases">
        <title>Virgibacillus sp. LM2416.</title>
        <authorList>
            <person name="Tak E.J."/>
            <person name="Bae J.-W."/>
        </authorList>
    </citation>
    <scope>NUCLEOTIDE SEQUENCE [LARGE SCALE GENOMIC DNA]</scope>
    <source>
        <strain evidence="2 3">LM2416</strain>
    </source>
</reference>
<keyword evidence="3" id="KW-1185">Reference proteome</keyword>
<keyword evidence="1" id="KW-0472">Membrane</keyword>
<evidence type="ECO:0008006" key="4">
    <source>
        <dbReference type="Google" id="ProtNLM"/>
    </source>
</evidence>
<sequence length="79" mass="9033">MIRIIAVLLLVIPGIISAFGIKLMRDSLFEDLYPIFLHIGIQFFVGFVFFLGGIAFIGGFIVHRDRKRQYNAKNNNMKS</sequence>
<keyword evidence="1" id="KW-1133">Transmembrane helix</keyword>
<dbReference type="EMBL" id="CP022315">
    <property type="protein sequence ID" value="ASK63250.1"/>
    <property type="molecule type" value="Genomic_DNA"/>
</dbReference>
<dbReference type="Proteomes" id="UP000198312">
    <property type="component" value="Chromosome"/>
</dbReference>
<proteinExistence type="predicted"/>
<keyword evidence="1" id="KW-0812">Transmembrane</keyword>
<organism evidence="2 3">
    <name type="scientific">Virgibacillus phasianinus</name>
    <dbReference type="NCBI Taxonomy" id="2017483"/>
    <lineage>
        <taxon>Bacteria</taxon>
        <taxon>Bacillati</taxon>
        <taxon>Bacillota</taxon>
        <taxon>Bacilli</taxon>
        <taxon>Bacillales</taxon>
        <taxon>Bacillaceae</taxon>
        <taxon>Virgibacillus</taxon>
    </lineage>
</organism>
<dbReference type="InterPro" id="IPR020138">
    <property type="entry name" value="Uncharacterised_YqzF"/>
</dbReference>
<dbReference type="OrthoDB" id="2989757at2"/>
<dbReference type="KEGG" id="vil:CFK37_14370"/>
<gene>
    <name evidence="2" type="ORF">CFK37_14370</name>
</gene>
<evidence type="ECO:0000256" key="1">
    <source>
        <dbReference type="SAM" id="Phobius"/>
    </source>
</evidence>